<protein>
    <submittedName>
        <fullName evidence="2">Uncharacterized protein</fullName>
    </submittedName>
</protein>
<reference evidence="2 3" key="1">
    <citation type="journal article" date="2019" name="Sci. Rep.">
        <title>Orb-weaving spider Araneus ventricosus genome elucidates the spidroin gene catalogue.</title>
        <authorList>
            <person name="Kono N."/>
            <person name="Nakamura H."/>
            <person name="Ohtoshi R."/>
            <person name="Moran D.A.P."/>
            <person name="Shinohara A."/>
            <person name="Yoshida Y."/>
            <person name="Fujiwara M."/>
            <person name="Mori M."/>
            <person name="Tomita M."/>
            <person name="Arakawa K."/>
        </authorList>
    </citation>
    <scope>NUCLEOTIDE SEQUENCE [LARGE SCALE GENOMIC DNA]</scope>
</reference>
<evidence type="ECO:0000313" key="1">
    <source>
        <dbReference type="EMBL" id="GBN96677.1"/>
    </source>
</evidence>
<organism evidence="2 3">
    <name type="scientific">Araneus ventricosus</name>
    <name type="common">Orbweaver spider</name>
    <name type="synonym">Epeira ventricosa</name>
    <dbReference type="NCBI Taxonomy" id="182803"/>
    <lineage>
        <taxon>Eukaryota</taxon>
        <taxon>Metazoa</taxon>
        <taxon>Ecdysozoa</taxon>
        <taxon>Arthropoda</taxon>
        <taxon>Chelicerata</taxon>
        <taxon>Arachnida</taxon>
        <taxon>Araneae</taxon>
        <taxon>Araneomorphae</taxon>
        <taxon>Entelegynae</taxon>
        <taxon>Araneoidea</taxon>
        <taxon>Araneidae</taxon>
        <taxon>Araneus</taxon>
    </lineage>
</organism>
<name>A0A4Y2T9P6_ARAVE</name>
<dbReference type="EMBL" id="BGPR01026714">
    <property type="protein sequence ID" value="GBN96680.1"/>
    <property type="molecule type" value="Genomic_DNA"/>
</dbReference>
<dbReference type="EMBL" id="BGPR01026713">
    <property type="protein sequence ID" value="GBN96677.1"/>
    <property type="molecule type" value="Genomic_DNA"/>
</dbReference>
<keyword evidence="3" id="KW-1185">Reference proteome</keyword>
<proteinExistence type="predicted"/>
<gene>
    <name evidence="1" type="ORF">AVEN_248784_1</name>
    <name evidence="2" type="ORF">AVEN_75063_1</name>
</gene>
<evidence type="ECO:0000313" key="2">
    <source>
        <dbReference type="EMBL" id="GBN96680.1"/>
    </source>
</evidence>
<evidence type="ECO:0000313" key="3">
    <source>
        <dbReference type="Proteomes" id="UP000499080"/>
    </source>
</evidence>
<comment type="caution">
    <text evidence="2">The sequence shown here is derived from an EMBL/GenBank/DDBJ whole genome shotgun (WGS) entry which is preliminary data.</text>
</comment>
<dbReference type="Proteomes" id="UP000499080">
    <property type="component" value="Unassembled WGS sequence"/>
</dbReference>
<sequence length="108" mass="12470">MAIIVHRQTPPGGGTPCHRKCGQPTVPPLLYRQGKREGDYLSSDFPFTYSRCPFPEITRELAYQKRAPPALPYPSSTEVSYNICTMLYNIKNTEYRNKVFYVSVFPRY</sequence>
<accession>A0A4Y2T9P6</accession>
<dbReference type="AlphaFoldDB" id="A0A4Y2T9P6"/>